<dbReference type="Gene3D" id="3.30.200.20">
    <property type="entry name" value="Phosphorylase Kinase, domain 1"/>
    <property type="match status" value="1"/>
</dbReference>
<dbReference type="SUPFAM" id="SSF56112">
    <property type="entry name" value="Protein kinase-like (PK-like)"/>
    <property type="match status" value="1"/>
</dbReference>
<evidence type="ECO:0000313" key="8">
    <source>
        <dbReference type="EMBL" id="CAF1568226.1"/>
    </source>
</evidence>
<dbReference type="OrthoDB" id="192887at2759"/>
<dbReference type="InterPro" id="IPR011009">
    <property type="entry name" value="Kinase-like_dom_sf"/>
</dbReference>
<keyword evidence="5" id="KW-0067">ATP-binding</keyword>
<accession>A0A816FZ78</accession>
<evidence type="ECO:0000256" key="5">
    <source>
        <dbReference type="ARBA" id="ARBA00022840"/>
    </source>
</evidence>
<dbReference type="Proteomes" id="UP000663832">
    <property type="component" value="Unassembled WGS sequence"/>
</dbReference>
<gene>
    <name evidence="7" type="ORF">BJG266_LOCUS47510</name>
    <name evidence="8" type="ORF">BJG266_LOCUS47511</name>
    <name evidence="9" type="ORF">QVE165_LOCUS64550</name>
    <name evidence="10" type="ORF">QVE165_LOCUS64551</name>
</gene>
<keyword evidence="1" id="KW-0723">Serine/threonine-protein kinase</keyword>
<dbReference type="AlphaFoldDB" id="A0A816FZ78"/>
<reference evidence="9" key="1">
    <citation type="submission" date="2021-02" db="EMBL/GenBank/DDBJ databases">
        <authorList>
            <person name="Nowell W R."/>
        </authorList>
    </citation>
    <scope>NUCLEOTIDE SEQUENCE</scope>
</reference>
<dbReference type="Proteomes" id="UP000663877">
    <property type="component" value="Unassembled WGS sequence"/>
</dbReference>
<dbReference type="Gene3D" id="1.10.510.10">
    <property type="entry name" value="Transferase(Phosphotransferase) domain 1"/>
    <property type="match status" value="1"/>
</dbReference>
<protein>
    <recommendedName>
        <fullName evidence="6">Protein kinase domain-containing protein</fullName>
    </recommendedName>
</protein>
<evidence type="ECO:0000313" key="7">
    <source>
        <dbReference type="EMBL" id="CAF1568214.1"/>
    </source>
</evidence>
<dbReference type="SMART" id="SM00220">
    <property type="entry name" value="S_TKc"/>
    <property type="match status" value="1"/>
</dbReference>
<dbReference type="EMBL" id="CAJNOI010005611">
    <property type="protein sequence ID" value="CAF1568214.1"/>
    <property type="molecule type" value="Genomic_DNA"/>
</dbReference>
<dbReference type="InterPro" id="IPR050117">
    <property type="entry name" value="MAPK"/>
</dbReference>
<evidence type="ECO:0000313" key="9">
    <source>
        <dbReference type="EMBL" id="CAF1667618.1"/>
    </source>
</evidence>
<dbReference type="PROSITE" id="PS50011">
    <property type="entry name" value="PROTEIN_KINASE_DOM"/>
    <property type="match status" value="1"/>
</dbReference>
<comment type="caution">
    <text evidence="9">The sequence shown here is derived from an EMBL/GenBank/DDBJ whole genome shotgun (WGS) entry which is preliminary data.</text>
</comment>
<feature type="domain" description="Protein kinase" evidence="6">
    <location>
        <begin position="1"/>
        <end position="221"/>
    </location>
</feature>
<evidence type="ECO:0000256" key="3">
    <source>
        <dbReference type="ARBA" id="ARBA00022741"/>
    </source>
</evidence>
<evidence type="ECO:0000313" key="11">
    <source>
        <dbReference type="Proteomes" id="UP000663832"/>
    </source>
</evidence>
<dbReference type="EMBL" id="CAJNOM010006018">
    <property type="protein sequence ID" value="CAF1667618.1"/>
    <property type="molecule type" value="Genomic_DNA"/>
</dbReference>
<evidence type="ECO:0000256" key="2">
    <source>
        <dbReference type="ARBA" id="ARBA00022679"/>
    </source>
</evidence>
<evidence type="ECO:0000256" key="4">
    <source>
        <dbReference type="ARBA" id="ARBA00022777"/>
    </source>
</evidence>
<sequence>YFVLEYYPSDLDRVIKLKRQKIFTEEQRQKTFTEEQIKRIIGSLLRGLKDLKPSNIGIDGNTNVAILDFGLSRALSNGIQTGYVATRWWRAPEVYVNWGRYNDRLDIWSVGCIMAELILLSPIFRGTDDVDQLNKIFDIIGTPDLDTLKATCTQEEINYIGGFQPRTKIDFNQKFGLKYQPAEADPISDVSPLAIELLDRLLTFDPRKRPTAEEALADPFFSGFHDLIEEPLGEPVIDEHQDANHSTAQWKSLIWSMIENFQPPDWIDQDIDGDME</sequence>
<keyword evidence="3" id="KW-0547">Nucleotide-binding</keyword>
<dbReference type="Pfam" id="PF00069">
    <property type="entry name" value="Pkinase"/>
    <property type="match status" value="1"/>
</dbReference>
<dbReference type="EMBL" id="CAJNOI010005612">
    <property type="protein sequence ID" value="CAF1568226.1"/>
    <property type="molecule type" value="Genomic_DNA"/>
</dbReference>
<evidence type="ECO:0000256" key="1">
    <source>
        <dbReference type="ARBA" id="ARBA00022527"/>
    </source>
</evidence>
<organism evidence="9 11">
    <name type="scientific">Adineta steineri</name>
    <dbReference type="NCBI Taxonomy" id="433720"/>
    <lineage>
        <taxon>Eukaryota</taxon>
        <taxon>Metazoa</taxon>
        <taxon>Spiralia</taxon>
        <taxon>Gnathifera</taxon>
        <taxon>Rotifera</taxon>
        <taxon>Eurotatoria</taxon>
        <taxon>Bdelloidea</taxon>
        <taxon>Adinetida</taxon>
        <taxon>Adinetidae</taxon>
        <taxon>Adineta</taxon>
    </lineage>
</organism>
<proteinExistence type="predicted"/>
<dbReference type="GO" id="GO:0005524">
    <property type="term" value="F:ATP binding"/>
    <property type="evidence" value="ECO:0007669"/>
    <property type="project" value="UniProtKB-KW"/>
</dbReference>
<dbReference type="EMBL" id="CAJNOM010006019">
    <property type="protein sequence ID" value="CAF1667624.1"/>
    <property type="molecule type" value="Genomic_DNA"/>
</dbReference>
<feature type="non-terminal residue" evidence="9">
    <location>
        <position position="1"/>
    </location>
</feature>
<evidence type="ECO:0000259" key="6">
    <source>
        <dbReference type="PROSITE" id="PS50011"/>
    </source>
</evidence>
<keyword evidence="11" id="KW-1185">Reference proteome</keyword>
<dbReference type="InterPro" id="IPR000719">
    <property type="entry name" value="Prot_kinase_dom"/>
</dbReference>
<evidence type="ECO:0000313" key="10">
    <source>
        <dbReference type="EMBL" id="CAF1667624.1"/>
    </source>
</evidence>
<dbReference type="GO" id="GO:0004674">
    <property type="term" value="F:protein serine/threonine kinase activity"/>
    <property type="evidence" value="ECO:0007669"/>
    <property type="project" value="UniProtKB-KW"/>
</dbReference>
<name>A0A816FZ78_9BILA</name>
<keyword evidence="2" id="KW-0808">Transferase</keyword>
<keyword evidence="4" id="KW-0418">Kinase</keyword>
<dbReference type="PANTHER" id="PTHR24055">
    <property type="entry name" value="MITOGEN-ACTIVATED PROTEIN KINASE"/>
    <property type="match status" value="1"/>
</dbReference>
<dbReference type="FunFam" id="1.10.510.10:FF:000624">
    <property type="entry name" value="Mitogen-activated protein kinase"/>
    <property type="match status" value="1"/>
</dbReference>